<dbReference type="Proteomes" id="UP000028999">
    <property type="component" value="Unassembled WGS sequence"/>
</dbReference>
<protein>
    <submittedName>
        <fullName evidence="1">BnaCnng62900D protein</fullName>
    </submittedName>
</protein>
<name>A0A078JUQ7_BRANA</name>
<dbReference type="PaxDb" id="3708-A0A078JUQ7"/>
<gene>
    <name evidence="1" type="primary">BnaCnng62900D</name>
    <name evidence="1" type="ORF">GSBRNA2T00086183001</name>
</gene>
<dbReference type="AlphaFoldDB" id="A0A078JUQ7"/>
<dbReference type="EMBL" id="LK039071">
    <property type="protein sequence ID" value="CDY69296.1"/>
    <property type="molecule type" value="Genomic_DNA"/>
</dbReference>
<keyword evidence="2" id="KW-1185">Reference proteome</keyword>
<organism evidence="1 2">
    <name type="scientific">Brassica napus</name>
    <name type="common">Rape</name>
    <dbReference type="NCBI Taxonomy" id="3708"/>
    <lineage>
        <taxon>Eukaryota</taxon>
        <taxon>Viridiplantae</taxon>
        <taxon>Streptophyta</taxon>
        <taxon>Embryophyta</taxon>
        <taxon>Tracheophyta</taxon>
        <taxon>Spermatophyta</taxon>
        <taxon>Magnoliopsida</taxon>
        <taxon>eudicotyledons</taxon>
        <taxon>Gunneridae</taxon>
        <taxon>Pentapetalae</taxon>
        <taxon>rosids</taxon>
        <taxon>malvids</taxon>
        <taxon>Brassicales</taxon>
        <taxon>Brassicaceae</taxon>
        <taxon>Brassiceae</taxon>
        <taxon>Brassica</taxon>
    </lineage>
</organism>
<proteinExistence type="predicted"/>
<accession>A0A078JUQ7</accession>
<reference evidence="1 2" key="1">
    <citation type="journal article" date="2014" name="Science">
        <title>Plant genetics. Early allopolyploid evolution in the post-Neolithic Brassica napus oilseed genome.</title>
        <authorList>
            <person name="Chalhoub B."/>
            <person name="Denoeud F."/>
            <person name="Liu S."/>
            <person name="Parkin I.A."/>
            <person name="Tang H."/>
            <person name="Wang X."/>
            <person name="Chiquet J."/>
            <person name="Belcram H."/>
            <person name="Tong C."/>
            <person name="Samans B."/>
            <person name="Correa M."/>
            <person name="Da Silva C."/>
            <person name="Just J."/>
            <person name="Falentin C."/>
            <person name="Koh C.S."/>
            <person name="Le Clainche I."/>
            <person name="Bernard M."/>
            <person name="Bento P."/>
            <person name="Noel B."/>
            <person name="Labadie K."/>
            <person name="Alberti A."/>
            <person name="Charles M."/>
            <person name="Arnaud D."/>
            <person name="Guo H."/>
            <person name="Daviaud C."/>
            <person name="Alamery S."/>
            <person name="Jabbari K."/>
            <person name="Zhao M."/>
            <person name="Edger P.P."/>
            <person name="Chelaifa H."/>
            <person name="Tack D."/>
            <person name="Lassalle G."/>
            <person name="Mestiri I."/>
            <person name="Schnel N."/>
            <person name="Le Paslier M.C."/>
            <person name="Fan G."/>
            <person name="Renault V."/>
            <person name="Bayer P.E."/>
            <person name="Golicz A.A."/>
            <person name="Manoli S."/>
            <person name="Lee T.H."/>
            <person name="Thi V.H."/>
            <person name="Chalabi S."/>
            <person name="Hu Q."/>
            <person name="Fan C."/>
            <person name="Tollenaere R."/>
            <person name="Lu Y."/>
            <person name="Battail C."/>
            <person name="Shen J."/>
            <person name="Sidebottom C.H."/>
            <person name="Wang X."/>
            <person name="Canaguier A."/>
            <person name="Chauveau A."/>
            <person name="Berard A."/>
            <person name="Deniot G."/>
            <person name="Guan M."/>
            <person name="Liu Z."/>
            <person name="Sun F."/>
            <person name="Lim Y.P."/>
            <person name="Lyons E."/>
            <person name="Town C.D."/>
            <person name="Bancroft I."/>
            <person name="Wang X."/>
            <person name="Meng J."/>
            <person name="Ma J."/>
            <person name="Pires J.C."/>
            <person name="King G.J."/>
            <person name="Brunel D."/>
            <person name="Delourme R."/>
            <person name="Renard M."/>
            <person name="Aury J.M."/>
            <person name="Adams K.L."/>
            <person name="Batley J."/>
            <person name="Snowdon R.J."/>
            <person name="Tost J."/>
            <person name="Edwards D."/>
            <person name="Zhou Y."/>
            <person name="Hua W."/>
            <person name="Sharpe A.G."/>
            <person name="Paterson A.H."/>
            <person name="Guan C."/>
            <person name="Wincker P."/>
        </authorList>
    </citation>
    <scope>NUCLEOTIDE SEQUENCE [LARGE SCALE GENOMIC DNA]</scope>
    <source>
        <strain evidence="2">cv. Darmor-bzh</strain>
    </source>
</reference>
<evidence type="ECO:0000313" key="2">
    <source>
        <dbReference type="Proteomes" id="UP000028999"/>
    </source>
</evidence>
<evidence type="ECO:0000313" key="1">
    <source>
        <dbReference type="EMBL" id="CDY69296.1"/>
    </source>
</evidence>
<sequence length="18" mass="1836">MEIFGKSPVVGSANVLST</sequence>